<dbReference type="SUPFAM" id="SSF56574">
    <property type="entry name" value="Serpins"/>
    <property type="match status" value="1"/>
</dbReference>
<gene>
    <name evidence="6" type="ORF">NQ318_000807</name>
</gene>
<dbReference type="SMART" id="SM00093">
    <property type="entry name" value="SERPIN"/>
    <property type="match status" value="1"/>
</dbReference>
<name>A0AAV8X100_9CUCU</name>
<organism evidence="6 7">
    <name type="scientific">Aromia moschata</name>
    <dbReference type="NCBI Taxonomy" id="1265417"/>
    <lineage>
        <taxon>Eukaryota</taxon>
        <taxon>Metazoa</taxon>
        <taxon>Ecdysozoa</taxon>
        <taxon>Arthropoda</taxon>
        <taxon>Hexapoda</taxon>
        <taxon>Insecta</taxon>
        <taxon>Pterygota</taxon>
        <taxon>Neoptera</taxon>
        <taxon>Endopterygota</taxon>
        <taxon>Coleoptera</taxon>
        <taxon>Polyphaga</taxon>
        <taxon>Cucujiformia</taxon>
        <taxon>Chrysomeloidea</taxon>
        <taxon>Cerambycidae</taxon>
        <taxon>Cerambycinae</taxon>
        <taxon>Callichromatini</taxon>
        <taxon>Aromia</taxon>
    </lineage>
</organism>
<evidence type="ECO:0000256" key="2">
    <source>
        <dbReference type="ARBA" id="ARBA00022690"/>
    </source>
</evidence>
<accession>A0AAV8X100</accession>
<dbReference type="EMBL" id="JAPWTK010001411">
    <property type="protein sequence ID" value="KAJ8932604.1"/>
    <property type="molecule type" value="Genomic_DNA"/>
</dbReference>
<dbReference type="InterPro" id="IPR000215">
    <property type="entry name" value="Serpin_fam"/>
</dbReference>
<dbReference type="GO" id="GO:0005615">
    <property type="term" value="C:extracellular space"/>
    <property type="evidence" value="ECO:0007669"/>
    <property type="project" value="InterPro"/>
</dbReference>
<protein>
    <recommendedName>
        <fullName evidence="5">Serpin domain-containing protein</fullName>
    </recommendedName>
</protein>
<comment type="caution">
    <text evidence="6">The sequence shown here is derived from an EMBL/GenBank/DDBJ whole genome shotgun (WGS) entry which is preliminary data.</text>
</comment>
<evidence type="ECO:0000256" key="1">
    <source>
        <dbReference type="ARBA" id="ARBA00009500"/>
    </source>
</evidence>
<dbReference type="InterPro" id="IPR042185">
    <property type="entry name" value="Serpin_sf_2"/>
</dbReference>
<dbReference type="InterPro" id="IPR042178">
    <property type="entry name" value="Serpin_sf_1"/>
</dbReference>
<dbReference type="Pfam" id="PF00079">
    <property type="entry name" value="Serpin"/>
    <property type="match status" value="1"/>
</dbReference>
<evidence type="ECO:0000256" key="3">
    <source>
        <dbReference type="ARBA" id="ARBA00022900"/>
    </source>
</evidence>
<dbReference type="Proteomes" id="UP001162162">
    <property type="component" value="Unassembled WGS sequence"/>
</dbReference>
<evidence type="ECO:0000313" key="6">
    <source>
        <dbReference type="EMBL" id="KAJ8932604.1"/>
    </source>
</evidence>
<dbReference type="PANTHER" id="PTHR11461:SF211">
    <property type="entry name" value="GH10112P-RELATED"/>
    <property type="match status" value="1"/>
</dbReference>
<evidence type="ECO:0000313" key="7">
    <source>
        <dbReference type="Proteomes" id="UP001162162"/>
    </source>
</evidence>
<keyword evidence="7" id="KW-1185">Reference proteome</keyword>
<proteinExistence type="inferred from homology"/>
<dbReference type="Gene3D" id="3.30.497.10">
    <property type="entry name" value="Antithrombin, subunit I, domain 2"/>
    <property type="match status" value="1"/>
</dbReference>
<evidence type="ECO:0000259" key="5">
    <source>
        <dbReference type="SMART" id="SM00093"/>
    </source>
</evidence>
<dbReference type="InterPro" id="IPR036186">
    <property type="entry name" value="Serpin_sf"/>
</dbReference>
<dbReference type="GO" id="GO:0004867">
    <property type="term" value="F:serine-type endopeptidase inhibitor activity"/>
    <property type="evidence" value="ECO:0007669"/>
    <property type="project" value="UniProtKB-KW"/>
</dbReference>
<dbReference type="AlphaFoldDB" id="A0AAV8X100"/>
<sequence>MAEFKLVDFSKSEAAAGSINDWVEKKTNNKIRDLISVDSLNHLTRLVLVNAIYFKGTWQEKFKPARTATRKFYLNDEDTIENNENMNAKVLQLLFVNNNVSLVVILPNERTGIADLKEKLAGGDLTKITGNMRRRKVYVKLPKFRIEQTIDLKEPLTEMGLGNIFTEYADFSDTIKTSQRLCVSEVVQKVFMEVNEEGAEAAADTSKRYLLLIIIEVRKCVLQRKTRHYKTL</sequence>
<dbReference type="InterPro" id="IPR023796">
    <property type="entry name" value="Serpin_dom"/>
</dbReference>
<keyword evidence="3" id="KW-0722">Serine protease inhibitor</keyword>
<dbReference type="PANTHER" id="PTHR11461">
    <property type="entry name" value="SERINE PROTEASE INHIBITOR, SERPIN"/>
    <property type="match status" value="1"/>
</dbReference>
<feature type="domain" description="Serpin" evidence="5">
    <location>
        <begin position="1"/>
        <end position="219"/>
    </location>
</feature>
<dbReference type="Gene3D" id="2.30.39.10">
    <property type="entry name" value="Alpha-1-antitrypsin, domain 1"/>
    <property type="match status" value="1"/>
</dbReference>
<comment type="similarity">
    <text evidence="1 4">Belongs to the serpin family.</text>
</comment>
<reference evidence="6" key="1">
    <citation type="journal article" date="2023" name="Insect Mol. Biol.">
        <title>Genome sequencing provides insights into the evolution of gene families encoding plant cell wall-degrading enzymes in longhorned beetles.</title>
        <authorList>
            <person name="Shin N.R."/>
            <person name="Okamura Y."/>
            <person name="Kirsch R."/>
            <person name="Pauchet Y."/>
        </authorList>
    </citation>
    <scope>NUCLEOTIDE SEQUENCE</scope>
    <source>
        <strain evidence="6">AMC_N1</strain>
    </source>
</reference>
<evidence type="ECO:0000256" key="4">
    <source>
        <dbReference type="RuleBase" id="RU000411"/>
    </source>
</evidence>
<keyword evidence="2" id="KW-0646">Protease inhibitor</keyword>